<dbReference type="PATRIC" id="fig|1129374.4.peg.436"/>
<organism evidence="2 3">
    <name type="scientific">Alishewanella jeotgali KCTC 22429</name>
    <dbReference type="NCBI Taxonomy" id="1129374"/>
    <lineage>
        <taxon>Bacteria</taxon>
        <taxon>Pseudomonadati</taxon>
        <taxon>Pseudomonadota</taxon>
        <taxon>Gammaproteobacteria</taxon>
        <taxon>Alteromonadales</taxon>
        <taxon>Alteromonadaceae</taxon>
        <taxon>Alishewanella</taxon>
    </lineage>
</organism>
<dbReference type="Pfam" id="PF08447">
    <property type="entry name" value="PAS_3"/>
    <property type="match status" value="1"/>
</dbReference>
<dbReference type="STRING" id="1129374.AJE_02166"/>
<dbReference type="EMBL" id="AHTH01000005">
    <property type="protein sequence ID" value="EHR42044.1"/>
    <property type="molecule type" value="Genomic_DNA"/>
</dbReference>
<proteinExistence type="predicted"/>
<comment type="caution">
    <text evidence="2">The sequence shown here is derived from an EMBL/GenBank/DDBJ whole genome shotgun (WGS) entry which is preliminary data.</text>
</comment>
<protein>
    <submittedName>
        <fullName evidence="2">Signal transduction family protein (GGDEF domain-containing protein)</fullName>
    </submittedName>
</protein>
<dbReference type="SUPFAM" id="SSF55785">
    <property type="entry name" value="PYP-like sensor domain (PAS domain)"/>
    <property type="match status" value="1"/>
</dbReference>
<feature type="domain" description="PAS fold-3" evidence="1">
    <location>
        <begin position="29"/>
        <end position="105"/>
    </location>
</feature>
<dbReference type="AlphaFoldDB" id="H3ZAT0"/>
<evidence type="ECO:0000313" key="2">
    <source>
        <dbReference type="EMBL" id="EHR42044.1"/>
    </source>
</evidence>
<gene>
    <name evidence="2" type="ORF">AJE_02166</name>
</gene>
<evidence type="ECO:0000313" key="3">
    <source>
        <dbReference type="Proteomes" id="UP000012046"/>
    </source>
</evidence>
<dbReference type="InterPro" id="IPR013655">
    <property type="entry name" value="PAS_fold_3"/>
</dbReference>
<dbReference type="RefSeq" id="WP_008949457.1">
    <property type="nucleotide sequence ID" value="NZ_AHTH01000005.1"/>
</dbReference>
<evidence type="ECO:0000259" key="1">
    <source>
        <dbReference type="Pfam" id="PF08447"/>
    </source>
</evidence>
<name>H3ZAT0_9ALTE</name>
<dbReference type="Proteomes" id="UP000012046">
    <property type="component" value="Unassembled WGS sequence"/>
</dbReference>
<dbReference type="Gene3D" id="3.30.450.20">
    <property type="entry name" value="PAS domain"/>
    <property type="match status" value="1"/>
</dbReference>
<reference evidence="2 3" key="1">
    <citation type="journal article" date="2012" name="J. Bacteriol.">
        <title>Genome Sequence of Extracellular-Protease-Producing Alishewanella jeotgali Isolated from Traditional Korean Fermented Seafood.</title>
        <authorList>
            <person name="Jung J."/>
            <person name="Chun J."/>
            <person name="Park W."/>
        </authorList>
    </citation>
    <scope>NUCLEOTIDE SEQUENCE [LARGE SCALE GENOMIC DNA]</scope>
    <source>
        <strain evidence="2 3">KCTC 22429</strain>
    </source>
</reference>
<keyword evidence="3" id="KW-1185">Reference proteome</keyword>
<accession>H3ZAT0</accession>
<sequence length="119" mass="13773">MLEKYSQLTPGAFFILERDKVGDYRLPSASESIYRITGYSAATLRRKPHLFFVNLHPDDILQVQQQIQLSGRDLQQLYVKCRFLHAAGHWVWLSIKAVPEYLNSGVRWCGFTYVVNPQA</sequence>
<dbReference type="InterPro" id="IPR035965">
    <property type="entry name" value="PAS-like_dom_sf"/>
</dbReference>